<accession>A0A6G3WN67</accession>
<name>A0A6G3WN67_9ACTN</name>
<sequence length="75" mass="8371">MDMFELMEWLSERGVTTVFKVDGERMMERRAAWMVIVSGGPLGKDSFFRADLATADACLDSLLAHLEDKGLSPFA</sequence>
<comment type="caution">
    <text evidence="1">The sequence shown here is derived from an EMBL/GenBank/DDBJ whole genome shotgun (WGS) entry which is preliminary data.</text>
</comment>
<gene>
    <name evidence="1" type="ORF">G3M58_10750</name>
</gene>
<proteinExistence type="predicted"/>
<dbReference type="AlphaFoldDB" id="A0A6G3WN67"/>
<evidence type="ECO:0000313" key="1">
    <source>
        <dbReference type="EMBL" id="NEE06921.1"/>
    </source>
</evidence>
<organism evidence="1">
    <name type="scientific">Streptomyces sp. SID7499</name>
    <dbReference type="NCBI Taxonomy" id="2706086"/>
    <lineage>
        <taxon>Bacteria</taxon>
        <taxon>Bacillati</taxon>
        <taxon>Actinomycetota</taxon>
        <taxon>Actinomycetes</taxon>
        <taxon>Kitasatosporales</taxon>
        <taxon>Streptomycetaceae</taxon>
        <taxon>Streptomyces</taxon>
    </lineage>
</organism>
<protein>
    <submittedName>
        <fullName evidence="1">Uncharacterized protein</fullName>
    </submittedName>
</protein>
<dbReference type="EMBL" id="JAAGMN010001114">
    <property type="protein sequence ID" value="NEE06921.1"/>
    <property type="molecule type" value="Genomic_DNA"/>
</dbReference>
<reference evidence="1" key="1">
    <citation type="submission" date="2020-01" db="EMBL/GenBank/DDBJ databases">
        <title>Insect and environment-associated Actinomycetes.</title>
        <authorList>
            <person name="Currrie C."/>
            <person name="Chevrette M."/>
            <person name="Carlson C."/>
            <person name="Stubbendieck R."/>
            <person name="Wendt-Pienkowski E."/>
        </authorList>
    </citation>
    <scope>NUCLEOTIDE SEQUENCE</scope>
    <source>
        <strain evidence="1">SID7499</strain>
    </source>
</reference>